<keyword evidence="1" id="KW-0472">Membrane</keyword>
<keyword evidence="1" id="KW-0812">Transmembrane</keyword>
<feature type="transmembrane region" description="Helical" evidence="1">
    <location>
        <begin position="12"/>
        <end position="29"/>
    </location>
</feature>
<dbReference type="AlphaFoldDB" id="A0A486XA21"/>
<feature type="transmembrane region" description="Helical" evidence="1">
    <location>
        <begin position="77"/>
        <end position="94"/>
    </location>
</feature>
<sequence>MGNQSEKWQKMINGCIFGIMMLIFGFLCIDSHKYPNLKVYQEWLIERYFVLLILLYSSLMNFMSMYNFSKHIICKKLCSYFVIPFIICLLLYSFKKIGGVFDFIMLWAYYLLLSLRDISSVLKNLFYIIKQKIF</sequence>
<name>A0A486XA21_9PAST</name>
<proteinExistence type="predicted"/>
<dbReference type="EMBL" id="CAAHDN010000007">
    <property type="protein sequence ID" value="VGM95220.1"/>
    <property type="molecule type" value="Genomic_DNA"/>
</dbReference>
<feature type="transmembrane region" description="Helical" evidence="1">
    <location>
        <begin position="49"/>
        <end position="68"/>
    </location>
</feature>
<evidence type="ECO:0000313" key="2">
    <source>
        <dbReference type="EMBL" id="VGM95220.1"/>
    </source>
</evidence>
<keyword evidence="1" id="KW-1133">Transmembrane helix</keyword>
<organism evidence="2">
    <name type="scientific">uncultured Avibacterium sp</name>
    <dbReference type="NCBI Taxonomy" id="1936169"/>
    <lineage>
        <taxon>Bacteria</taxon>
        <taxon>Pseudomonadati</taxon>
        <taxon>Pseudomonadota</taxon>
        <taxon>Gammaproteobacteria</taxon>
        <taxon>Pasteurellales</taxon>
        <taxon>Pasteurellaceae</taxon>
        <taxon>Avibacterium</taxon>
        <taxon>environmental samples</taxon>
    </lineage>
</organism>
<feature type="transmembrane region" description="Helical" evidence="1">
    <location>
        <begin position="106"/>
        <end position="129"/>
    </location>
</feature>
<reference evidence="2" key="1">
    <citation type="submission" date="2019-03" db="EMBL/GenBank/DDBJ databases">
        <authorList>
            <consortium name="Pathogen Informatics"/>
        </authorList>
    </citation>
    <scope>NUCLEOTIDE SEQUENCE</scope>
    <source>
        <strain evidence="2">Unknown</strain>
    </source>
</reference>
<gene>
    <name evidence="2" type="ORF">NCTC4101_00582</name>
</gene>
<evidence type="ECO:0000256" key="1">
    <source>
        <dbReference type="SAM" id="Phobius"/>
    </source>
</evidence>
<accession>A0A486XA21</accession>
<protein>
    <submittedName>
        <fullName evidence="2">Uncharacterized protein</fullName>
    </submittedName>
</protein>